<dbReference type="AlphaFoldDB" id="A0A0A1U503"/>
<dbReference type="RefSeq" id="XP_004256040.1">
    <property type="nucleotide sequence ID" value="XM_004255992.1"/>
</dbReference>
<dbReference type="KEGG" id="eiv:EIN_487710"/>
<dbReference type="Proteomes" id="UP000014680">
    <property type="component" value="Unassembled WGS sequence"/>
</dbReference>
<proteinExistence type="predicted"/>
<reference evidence="1 2" key="1">
    <citation type="submission" date="2012-10" db="EMBL/GenBank/DDBJ databases">
        <authorList>
            <person name="Zafar N."/>
            <person name="Inman J."/>
            <person name="Hall N."/>
            <person name="Lorenzi H."/>
            <person name="Caler E."/>
        </authorList>
    </citation>
    <scope>NUCLEOTIDE SEQUENCE [LARGE SCALE GENOMIC DNA]</scope>
    <source>
        <strain evidence="1 2">IP1</strain>
    </source>
</reference>
<evidence type="ECO:0000313" key="1">
    <source>
        <dbReference type="EMBL" id="ELP89269.1"/>
    </source>
</evidence>
<dbReference type="GeneID" id="14888121"/>
<keyword evidence="2" id="KW-1185">Reference proteome</keyword>
<protein>
    <submittedName>
        <fullName evidence="1">Uncharacterized protein</fullName>
    </submittedName>
</protein>
<name>A0A0A1U503_ENTIV</name>
<accession>A0A0A1U503</accession>
<gene>
    <name evidence="1" type="ORF">EIN_487710</name>
</gene>
<evidence type="ECO:0000313" key="2">
    <source>
        <dbReference type="Proteomes" id="UP000014680"/>
    </source>
</evidence>
<sequence>MLSFFLPSTKTEVEFRNDIKNVSDRLEFISQEGLNIQSTINKDNATLNMIRLKLENFVAKKRYEEDINCCSDSFIQPDFQQQYLRPHEQPCAPTTNPLAPSFALITELTTTEDTPDEKRDELPPIN</sequence>
<organism evidence="1 2">
    <name type="scientific">Entamoeba invadens IP1</name>
    <dbReference type="NCBI Taxonomy" id="370355"/>
    <lineage>
        <taxon>Eukaryota</taxon>
        <taxon>Amoebozoa</taxon>
        <taxon>Evosea</taxon>
        <taxon>Archamoebae</taxon>
        <taxon>Mastigamoebida</taxon>
        <taxon>Entamoebidae</taxon>
        <taxon>Entamoeba</taxon>
    </lineage>
</organism>
<dbReference type="VEuPathDB" id="AmoebaDB:EIN_487710"/>
<dbReference type="EMBL" id="KB206670">
    <property type="protein sequence ID" value="ELP89269.1"/>
    <property type="molecule type" value="Genomic_DNA"/>
</dbReference>